<reference evidence="2 3" key="1">
    <citation type="submission" date="2019-02" db="EMBL/GenBank/DDBJ databases">
        <title>Deep-cultivation of Planctomycetes and their phenomic and genomic characterization uncovers novel biology.</title>
        <authorList>
            <person name="Wiegand S."/>
            <person name="Jogler M."/>
            <person name="Boedeker C."/>
            <person name="Pinto D."/>
            <person name="Vollmers J."/>
            <person name="Rivas-Marin E."/>
            <person name="Kohn T."/>
            <person name="Peeters S.H."/>
            <person name="Heuer A."/>
            <person name="Rast P."/>
            <person name="Oberbeckmann S."/>
            <person name="Bunk B."/>
            <person name="Jeske O."/>
            <person name="Meyerdierks A."/>
            <person name="Storesund J.E."/>
            <person name="Kallscheuer N."/>
            <person name="Luecker S."/>
            <person name="Lage O.M."/>
            <person name="Pohl T."/>
            <person name="Merkel B.J."/>
            <person name="Hornburger P."/>
            <person name="Mueller R.-W."/>
            <person name="Bruemmer F."/>
            <person name="Labrenz M."/>
            <person name="Spormann A.M."/>
            <person name="Op den Camp H."/>
            <person name="Overmann J."/>
            <person name="Amann R."/>
            <person name="Jetten M.S.M."/>
            <person name="Mascher T."/>
            <person name="Medema M.H."/>
            <person name="Devos D.P."/>
            <person name="Kaster A.-K."/>
            <person name="Ovreas L."/>
            <person name="Rohde M."/>
            <person name="Galperin M.Y."/>
            <person name="Jogler C."/>
        </authorList>
    </citation>
    <scope>NUCLEOTIDE SEQUENCE [LARGE SCALE GENOMIC DNA]</scope>
    <source>
        <strain evidence="2 3">Pla85_3_4</strain>
    </source>
</reference>
<evidence type="ECO:0000256" key="1">
    <source>
        <dbReference type="SAM" id="SignalP"/>
    </source>
</evidence>
<organism evidence="2 3">
    <name type="scientific">Lignipirellula cremea</name>
    <dbReference type="NCBI Taxonomy" id="2528010"/>
    <lineage>
        <taxon>Bacteria</taxon>
        <taxon>Pseudomonadati</taxon>
        <taxon>Planctomycetota</taxon>
        <taxon>Planctomycetia</taxon>
        <taxon>Pirellulales</taxon>
        <taxon>Pirellulaceae</taxon>
        <taxon>Lignipirellula</taxon>
    </lineage>
</organism>
<name>A0A518DVV3_9BACT</name>
<accession>A0A518DVV3</accession>
<proteinExistence type="predicted"/>
<protein>
    <submittedName>
        <fullName evidence="2">Uncharacterized protein</fullName>
    </submittedName>
</protein>
<dbReference type="AlphaFoldDB" id="A0A518DVV3"/>
<dbReference type="KEGG" id="lcre:Pla8534_37850"/>
<evidence type="ECO:0000313" key="2">
    <source>
        <dbReference type="EMBL" id="QDU95966.1"/>
    </source>
</evidence>
<gene>
    <name evidence="2" type="ORF">Pla8534_37850</name>
</gene>
<feature type="signal peptide" evidence="1">
    <location>
        <begin position="1"/>
        <end position="18"/>
    </location>
</feature>
<feature type="chain" id="PRO_5022006792" evidence="1">
    <location>
        <begin position="19"/>
        <end position="271"/>
    </location>
</feature>
<sequence precursor="true">MRYLLVIFVALGCSGAWGAFSAVTQASEGIEWFTPDRYQSLKPLGFRLTEFPENDFLLIFPEWITGREASWHVRPQWRLTGSTAVATWQEDEVAFRMEVQHRLTETGPELRWAIRFSNDSRRKLTDVAAFNCFNLVDAPAFKDLGMNRTWVAEAKGQRVRLADVKKTKGPRTMQFYPARGGLPLAEFERYSRYAVTSKETLAGDRIGVDSVDGKWTLECVIDQPAAFFFNNWEDDHGCIHAAPQLGDVAPGESAAASGHIRFTRRTDDPSE</sequence>
<dbReference type="Proteomes" id="UP000317648">
    <property type="component" value="Chromosome"/>
</dbReference>
<keyword evidence="1" id="KW-0732">Signal</keyword>
<evidence type="ECO:0000313" key="3">
    <source>
        <dbReference type="Proteomes" id="UP000317648"/>
    </source>
</evidence>
<dbReference type="RefSeq" id="WP_145054644.1">
    <property type="nucleotide sequence ID" value="NZ_CP036433.1"/>
</dbReference>
<keyword evidence="3" id="KW-1185">Reference proteome</keyword>
<dbReference type="EMBL" id="CP036433">
    <property type="protein sequence ID" value="QDU95966.1"/>
    <property type="molecule type" value="Genomic_DNA"/>
</dbReference>